<evidence type="ECO:0000259" key="7">
    <source>
        <dbReference type="Pfam" id="PF12340"/>
    </source>
</evidence>
<dbReference type="PANTHER" id="PTHR13367:SF33">
    <property type="entry name" value="P-LOOP CONTAINING NUCLEOSIDE TRIPHOSPHATE HYDROLASE PROTEIN"/>
    <property type="match status" value="1"/>
</dbReference>
<dbReference type="OrthoDB" id="3182339at2759"/>
<dbReference type="GO" id="GO:0006508">
    <property type="term" value="P:proteolysis"/>
    <property type="evidence" value="ECO:0007669"/>
    <property type="project" value="UniProtKB-KW"/>
</dbReference>
<name>A0A0P7AZQ0_9HYPO</name>
<dbReference type="Proteomes" id="UP000050424">
    <property type="component" value="Unassembled WGS sequence"/>
</dbReference>
<sequence length="654" mass="74157">MSFKLSGLQQLADGDLKQAKRMIDIQRWLERSCRDVLDESDFTLSTKTQLIYPSGVPMTVDGHPQRWQVVEELLLLVLDHVPYLQSRFSGGIEVMRRHQGYPILHFLHAEVDKSLNALLVNDICEGRLPQLQFKDAADVNAQRDVGLIVSGADADPPTWQRAAESLTDDVFGLKNLYLLRGLISQRLLLTCLKKRWNVQYGLHPQRAPIAVPFEAKGVPSPTAEYGHPDTALVLTCLAFYQTGLTKSQVTQCLQLVLRSDDPPTQYERLVHGCNLPARLEHWNLLKTDDETQIEELWSYLRLDTSMLNYFLNNFAFPAHAKQFGVKLQASGWDIPLLSNDESSRNLTTGFSGTNDNKRMLPQTIKQDDLPSLVQTNAEVLGYLLEPRNQRCYQAVDWNGRHLTEKGLLELLRNEQIRILIDAGAHILEMENHHLAATWLDIYPDAQGAVYFDRNSRIMVRAHFQKTPVPLLASPFAENLEPCVVYIDEAHTRGTDLKLPVHAKGAVTLGLGQTKDQTVQAAMRLRQLGSTQSVAFIVPPEVYRDILDLRPSDGQTHSPMYSNFLNHPDDRLQLLDTIQQREDQTLEQLYGPRQSSSTAEAIAQLEFECLKAFATNLCPQELDPLSGYSSAFEEIELEREVEFEFEQTRQKQNPV</sequence>
<keyword evidence="6" id="KW-0788">Thiol protease</keyword>
<dbReference type="PANTHER" id="PTHR13367">
    <property type="entry name" value="UBIQUITIN THIOESTERASE"/>
    <property type="match status" value="1"/>
</dbReference>
<reference evidence="9 10" key="1">
    <citation type="submission" date="2015-09" db="EMBL/GenBank/DDBJ databases">
        <title>Draft genome of a European isolate of the apple canker pathogen Neonectria ditissima.</title>
        <authorList>
            <person name="Gomez-Cortecero A."/>
            <person name="Harrison R.J."/>
            <person name="Armitage A.D."/>
        </authorList>
    </citation>
    <scope>NUCLEOTIDE SEQUENCE [LARGE SCALE GENOMIC DNA]</scope>
    <source>
        <strain evidence="9 10">R09/05</strain>
    </source>
</reference>
<protein>
    <recommendedName>
        <fullName evidence="2">ubiquitinyl hydrolase 1</fullName>
        <ecNumber evidence="2">3.4.19.12</ecNumber>
    </recommendedName>
</protein>
<accession>A0A0P7AZQ0</accession>
<evidence type="ECO:0000313" key="9">
    <source>
        <dbReference type="EMBL" id="KPM34431.1"/>
    </source>
</evidence>
<dbReference type="GO" id="GO:0004843">
    <property type="term" value="F:cysteine-type deubiquitinase activity"/>
    <property type="evidence" value="ECO:0007669"/>
    <property type="project" value="UniProtKB-EC"/>
</dbReference>
<evidence type="ECO:0000256" key="6">
    <source>
        <dbReference type="ARBA" id="ARBA00022807"/>
    </source>
</evidence>
<dbReference type="Pfam" id="PF12359">
    <property type="entry name" value="DUF3645"/>
    <property type="match status" value="1"/>
</dbReference>
<dbReference type="EMBL" id="LKCW01000341">
    <property type="protein sequence ID" value="KPM34431.1"/>
    <property type="molecule type" value="Genomic_DNA"/>
</dbReference>
<evidence type="ECO:0000313" key="10">
    <source>
        <dbReference type="Proteomes" id="UP000050424"/>
    </source>
</evidence>
<evidence type="ECO:0000259" key="8">
    <source>
        <dbReference type="Pfam" id="PF12359"/>
    </source>
</evidence>
<dbReference type="InterPro" id="IPR051346">
    <property type="entry name" value="OTU_Deubiquitinase"/>
</dbReference>
<evidence type="ECO:0000256" key="2">
    <source>
        <dbReference type="ARBA" id="ARBA00012759"/>
    </source>
</evidence>
<feature type="domain" description="DUF3645" evidence="8">
    <location>
        <begin position="203"/>
        <end position="235"/>
    </location>
</feature>
<comment type="caution">
    <text evidence="9">The sequence shown here is derived from an EMBL/GenBank/DDBJ whole genome shotgun (WGS) entry which is preliminary data.</text>
</comment>
<gene>
    <name evidence="9" type="ORF">AK830_g12142</name>
</gene>
<proteinExistence type="predicted"/>
<organism evidence="9 10">
    <name type="scientific">Neonectria ditissima</name>
    <dbReference type="NCBI Taxonomy" id="78410"/>
    <lineage>
        <taxon>Eukaryota</taxon>
        <taxon>Fungi</taxon>
        <taxon>Dikarya</taxon>
        <taxon>Ascomycota</taxon>
        <taxon>Pezizomycotina</taxon>
        <taxon>Sordariomycetes</taxon>
        <taxon>Hypocreomycetidae</taxon>
        <taxon>Hypocreales</taxon>
        <taxon>Nectriaceae</taxon>
        <taxon>Neonectria</taxon>
    </lineage>
</organism>
<evidence type="ECO:0000256" key="5">
    <source>
        <dbReference type="ARBA" id="ARBA00022801"/>
    </source>
</evidence>
<dbReference type="EC" id="3.4.19.12" evidence="2"/>
<dbReference type="InterPro" id="IPR022099">
    <property type="entry name" value="DUF3638"/>
</dbReference>
<evidence type="ECO:0000256" key="1">
    <source>
        <dbReference type="ARBA" id="ARBA00000707"/>
    </source>
</evidence>
<keyword evidence="10" id="KW-1185">Reference proteome</keyword>
<evidence type="ECO:0000256" key="3">
    <source>
        <dbReference type="ARBA" id="ARBA00022670"/>
    </source>
</evidence>
<dbReference type="STRING" id="78410.A0A0P7AZQ0"/>
<keyword evidence="5" id="KW-0378">Hydrolase</keyword>
<keyword evidence="3" id="KW-0645">Protease</keyword>
<dbReference type="Pfam" id="PF12340">
    <property type="entry name" value="DUF3638"/>
    <property type="match status" value="1"/>
</dbReference>
<dbReference type="InterPro" id="IPR022105">
    <property type="entry name" value="DUF3645"/>
</dbReference>
<comment type="catalytic activity">
    <reaction evidence="1">
        <text>Thiol-dependent hydrolysis of ester, thioester, amide, peptide and isopeptide bonds formed by the C-terminal Gly of ubiquitin (a 76-residue protein attached to proteins as an intracellular targeting signal).</text>
        <dbReference type="EC" id="3.4.19.12"/>
    </reaction>
</comment>
<keyword evidence="4" id="KW-0833">Ubl conjugation pathway</keyword>
<feature type="domain" description="DUF3638" evidence="7">
    <location>
        <begin position="1"/>
        <end position="84"/>
    </location>
</feature>
<evidence type="ECO:0000256" key="4">
    <source>
        <dbReference type="ARBA" id="ARBA00022786"/>
    </source>
</evidence>
<dbReference type="AlphaFoldDB" id="A0A0P7AZQ0"/>